<dbReference type="GO" id="GO:0006955">
    <property type="term" value="P:immune response"/>
    <property type="evidence" value="ECO:0007669"/>
    <property type="project" value="InterPro"/>
</dbReference>
<proteinExistence type="inferred from homology"/>
<evidence type="ECO:0000313" key="8">
    <source>
        <dbReference type="Proteomes" id="UP001295444"/>
    </source>
</evidence>
<dbReference type="AlphaFoldDB" id="A0AAD1SH41"/>
<evidence type="ECO:0000259" key="6">
    <source>
        <dbReference type="SMART" id="SM00199"/>
    </source>
</evidence>
<evidence type="ECO:0000256" key="1">
    <source>
        <dbReference type="ARBA" id="ARBA00004613"/>
    </source>
</evidence>
<keyword evidence="5" id="KW-0732">Signal</keyword>
<reference evidence="7" key="1">
    <citation type="submission" date="2022-03" db="EMBL/GenBank/DDBJ databases">
        <authorList>
            <person name="Alioto T."/>
            <person name="Alioto T."/>
            <person name="Gomez Garrido J."/>
        </authorList>
    </citation>
    <scope>NUCLEOTIDE SEQUENCE</scope>
</reference>
<feature type="domain" description="Chemokine interleukin-8-like" evidence="6">
    <location>
        <begin position="29"/>
        <end position="90"/>
    </location>
</feature>
<dbReference type="PANTHER" id="PTHR12015:SF198">
    <property type="entry name" value="PLATELET BASIC PROTEIN"/>
    <property type="match status" value="1"/>
</dbReference>
<dbReference type="Pfam" id="PF00048">
    <property type="entry name" value="IL8"/>
    <property type="match status" value="1"/>
</dbReference>
<protein>
    <submittedName>
        <fullName evidence="7">Interleukin-8</fullName>
    </submittedName>
</protein>
<dbReference type="GO" id="GO:0005615">
    <property type="term" value="C:extracellular space"/>
    <property type="evidence" value="ECO:0007669"/>
    <property type="project" value="UniProtKB-KW"/>
</dbReference>
<evidence type="ECO:0000256" key="5">
    <source>
        <dbReference type="SAM" id="SignalP"/>
    </source>
</evidence>
<dbReference type="EMBL" id="OW240917">
    <property type="protein sequence ID" value="CAH2301424.1"/>
    <property type="molecule type" value="Genomic_DNA"/>
</dbReference>
<evidence type="ECO:0000256" key="2">
    <source>
        <dbReference type="ARBA" id="ARBA00010665"/>
    </source>
</evidence>
<keyword evidence="8" id="KW-1185">Reference proteome</keyword>
<gene>
    <name evidence="7" type="ORF">PECUL_23A013786</name>
</gene>
<dbReference type="SUPFAM" id="SSF54117">
    <property type="entry name" value="Interleukin 8-like chemokines"/>
    <property type="match status" value="1"/>
</dbReference>
<dbReference type="SMART" id="SM00199">
    <property type="entry name" value="SCY"/>
    <property type="match status" value="1"/>
</dbReference>
<dbReference type="InterPro" id="IPR033899">
    <property type="entry name" value="CXC_Chemokine_domain"/>
</dbReference>
<feature type="signal peptide" evidence="5">
    <location>
        <begin position="1"/>
        <end position="28"/>
    </location>
</feature>
<sequence length="114" mass="12924">MLHNVVSSCLLSAFIMILVLCVSNSSEAELRCQCATTSSDLVHKKHIEKFEIIISGPHCPRNEIIVILKNKKQYCLDPEAKRVKKLMNALKKRPFSRNCRNSSCAPTWPDNINL</sequence>
<dbReference type="PRINTS" id="PR00437">
    <property type="entry name" value="SMALLCYTKCXC"/>
</dbReference>
<name>A0AAD1SH41_PELCU</name>
<comment type="subcellular location">
    <subcellularLocation>
        <location evidence="1">Secreted</location>
    </subcellularLocation>
</comment>
<dbReference type="Gene3D" id="2.40.50.40">
    <property type="match status" value="1"/>
</dbReference>
<accession>A0AAD1SH41</accession>
<dbReference type="InterPro" id="IPR036048">
    <property type="entry name" value="Interleukin_8-like_sf"/>
</dbReference>
<dbReference type="GO" id="GO:0008009">
    <property type="term" value="F:chemokine activity"/>
    <property type="evidence" value="ECO:0007669"/>
    <property type="project" value="InterPro"/>
</dbReference>
<organism evidence="7 8">
    <name type="scientific">Pelobates cultripes</name>
    <name type="common">Western spadefoot toad</name>
    <dbReference type="NCBI Taxonomy" id="61616"/>
    <lineage>
        <taxon>Eukaryota</taxon>
        <taxon>Metazoa</taxon>
        <taxon>Chordata</taxon>
        <taxon>Craniata</taxon>
        <taxon>Vertebrata</taxon>
        <taxon>Euteleostomi</taxon>
        <taxon>Amphibia</taxon>
        <taxon>Batrachia</taxon>
        <taxon>Anura</taxon>
        <taxon>Pelobatoidea</taxon>
        <taxon>Pelobatidae</taxon>
        <taxon>Pelobates</taxon>
    </lineage>
</organism>
<dbReference type="PRINTS" id="PR00436">
    <property type="entry name" value="INTERLEUKIN8"/>
</dbReference>
<feature type="chain" id="PRO_5042136015" evidence="5">
    <location>
        <begin position="29"/>
        <end position="114"/>
    </location>
</feature>
<dbReference type="GO" id="GO:0006952">
    <property type="term" value="P:defense response"/>
    <property type="evidence" value="ECO:0007669"/>
    <property type="project" value="InterPro"/>
</dbReference>
<keyword evidence="4" id="KW-0964">Secreted</keyword>
<dbReference type="PANTHER" id="PTHR12015">
    <property type="entry name" value="SMALL INDUCIBLE CYTOKINE A"/>
    <property type="match status" value="1"/>
</dbReference>
<evidence type="ECO:0000256" key="4">
    <source>
        <dbReference type="ARBA" id="ARBA00022525"/>
    </source>
</evidence>
<keyword evidence="3" id="KW-0202">Cytokine</keyword>
<dbReference type="InterPro" id="IPR039809">
    <property type="entry name" value="Chemokine_b/g/d"/>
</dbReference>
<evidence type="ECO:0000313" key="7">
    <source>
        <dbReference type="EMBL" id="CAH2301424.1"/>
    </source>
</evidence>
<dbReference type="InterPro" id="IPR001811">
    <property type="entry name" value="Chemokine_IL8-like_dom"/>
</dbReference>
<dbReference type="Proteomes" id="UP001295444">
    <property type="component" value="Chromosome 06"/>
</dbReference>
<comment type="similarity">
    <text evidence="2">Belongs to the intercrine alpha (chemokine CxC) family.</text>
</comment>
<evidence type="ECO:0000256" key="3">
    <source>
        <dbReference type="ARBA" id="ARBA00022514"/>
    </source>
</evidence>
<dbReference type="FunFam" id="2.40.50.40:FF:000004">
    <property type="entry name" value="C-X-C motif chemokine"/>
    <property type="match status" value="1"/>
</dbReference>
<dbReference type="CDD" id="cd00273">
    <property type="entry name" value="Chemokine_CXC"/>
    <property type="match status" value="1"/>
</dbReference>
<dbReference type="InterPro" id="IPR001089">
    <property type="entry name" value="Chemokine_CXC"/>
</dbReference>